<accession>A0A8T3C5W8</accession>
<organism evidence="2 3">
    <name type="scientific">Dendrobium nobile</name>
    <name type="common">Orchid</name>
    <dbReference type="NCBI Taxonomy" id="94219"/>
    <lineage>
        <taxon>Eukaryota</taxon>
        <taxon>Viridiplantae</taxon>
        <taxon>Streptophyta</taxon>
        <taxon>Embryophyta</taxon>
        <taxon>Tracheophyta</taxon>
        <taxon>Spermatophyta</taxon>
        <taxon>Magnoliopsida</taxon>
        <taxon>Liliopsida</taxon>
        <taxon>Asparagales</taxon>
        <taxon>Orchidaceae</taxon>
        <taxon>Epidendroideae</taxon>
        <taxon>Malaxideae</taxon>
        <taxon>Dendrobiinae</taxon>
        <taxon>Dendrobium</taxon>
    </lineage>
</organism>
<reference evidence="2" key="1">
    <citation type="journal article" date="2022" name="Front. Genet.">
        <title>Chromosome-Scale Assembly of the Dendrobium nobile Genome Provides Insights Into the Molecular Mechanism of the Biosynthesis of the Medicinal Active Ingredient of Dendrobium.</title>
        <authorList>
            <person name="Xu Q."/>
            <person name="Niu S.-C."/>
            <person name="Li K.-L."/>
            <person name="Zheng P.-J."/>
            <person name="Zhang X.-J."/>
            <person name="Jia Y."/>
            <person name="Liu Y."/>
            <person name="Niu Y.-X."/>
            <person name="Yu L.-H."/>
            <person name="Chen D.-F."/>
            <person name="Zhang G.-Q."/>
        </authorList>
    </citation>
    <scope>NUCLEOTIDE SEQUENCE</scope>
    <source>
        <tissue evidence="2">Leaf</tissue>
    </source>
</reference>
<evidence type="ECO:0000313" key="3">
    <source>
        <dbReference type="Proteomes" id="UP000829196"/>
    </source>
</evidence>
<gene>
    <name evidence="2" type="ORF">KFK09_004381</name>
</gene>
<dbReference type="Proteomes" id="UP000829196">
    <property type="component" value="Unassembled WGS sequence"/>
</dbReference>
<comment type="caution">
    <text evidence="2">The sequence shown here is derived from an EMBL/GenBank/DDBJ whole genome shotgun (WGS) entry which is preliminary data.</text>
</comment>
<evidence type="ECO:0000313" key="2">
    <source>
        <dbReference type="EMBL" id="KAI0524991.1"/>
    </source>
</evidence>
<feature type="region of interest" description="Disordered" evidence="1">
    <location>
        <begin position="1"/>
        <end position="46"/>
    </location>
</feature>
<name>A0A8T3C5W8_DENNO</name>
<keyword evidence="3" id="KW-1185">Reference proteome</keyword>
<dbReference type="AlphaFoldDB" id="A0A8T3C5W8"/>
<evidence type="ECO:0000256" key="1">
    <source>
        <dbReference type="SAM" id="MobiDB-lite"/>
    </source>
</evidence>
<proteinExistence type="predicted"/>
<dbReference type="EMBL" id="JAGYWB010000004">
    <property type="protein sequence ID" value="KAI0524991.1"/>
    <property type="molecule type" value="Genomic_DNA"/>
</dbReference>
<sequence>MRRKTRHCVAGVSSPVDSPATVWPAKNSTSTSLRTDPPPFQLAGQRTTGKATLRALGDTAWWQLL</sequence>
<protein>
    <submittedName>
        <fullName evidence="2">Uncharacterized protein</fullName>
    </submittedName>
</protein>